<keyword evidence="1" id="KW-1185">Reference proteome</keyword>
<dbReference type="OrthoDB" id="7537137at2759"/>
<protein>
    <submittedName>
        <fullName evidence="2">Uncharacterized protein LOC117647933</fullName>
    </submittedName>
</protein>
<dbReference type="PANTHER" id="PTHR33053">
    <property type="entry name" value="PROTEIN, PUTATIVE-RELATED"/>
    <property type="match status" value="1"/>
</dbReference>
<sequence length="337" mass="38626">MVSQFPLDPMHLVWGGVVKRLLDTWLNEIGVWKLHNVVIELISEVFLFLKPYCPADFNRKPNSLKYIKSFKCTEFRRIVLYDGILAFKDLIDDNIYRHFLLLHASCYVMCSKTLYTLHRETVVEMIQSFISHSSVIYGKEFVVYCVHSLKHLPSQCDLGFTLDDLTAFKYENRLKSIKEALRNGLHTLQQLARRDEEKSSGDVNLASKPCHVTVSLKHKILNEVIDGHQFRKLKAGSLMLRVGKANGCFKTKDGNIIVLQNIVKKQLKIYLVGCKFGCQEDFYDYPLPSSQLGILKVSGLGREKLVYCLNDVASKCYLMPDGNHFLCVPILHSSELM</sequence>
<dbReference type="PANTHER" id="PTHR33053:SF24">
    <property type="entry name" value="TRANSPOSASE DOMAIN-CONTAINING PROTEIN"/>
    <property type="match status" value="1"/>
</dbReference>
<gene>
    <name evidence="2" type="primary">LOC117647933</name>
</gene>
<dbReference type="RefSeq" id="XP_034245817.1">
    <property type="nucleotide sequence ID" value="XM_034389926.1"/>
</dbReference>
<accession>A0A6P8ZC23</accession>
<dbReference type="KEGG" id="tpal:117647933"/>
<organism evidence="2">
    <name type="scientific">Thrips palmi</name>
    <name type="common">Melon thrips</name>
    <dbReference type="NCBI Taxonomy" id="161013"/>
    <lineage>
        <taxon>Eukaryota</taxon>
        <taxon>Metazoa</taxon>
        <taxon>Ecdysozoa</taxon>
        <taxon>Arthropoda</taxon>
        <taxon>Hexapoda</taxon>
        <taxon>Insecta</taxon>
        <taxon>Pterygota</taxon>
        <taxon>Neoptera</taxon>
        <taxon>Paraneoptera</taxon>
        <taxon>Thysanoptera</taxon>
        <taxon>Terebrantia</taxon>
        <taxon>Thripoidea</taxon>
        <taxon>Thripidae</taxon>
        <taxon>Thrips</taxon>
    </lineage>
</organism>
<proteinExistence type="predicted"/>
<evidence type="ECO:0000313" key="1">
    <source>
        <dbReference type="Proteomes" id="UP000515158"/>
    </source>
</evidence>
<name>A0A6P8ZC23_THRPL</name>
<evidence type="ECO:0000313" key="2">
    <source>
        <dbReference type="RefSeq" id="XP_034245817.1"/>
    </source>
</evidence>
<dbReference type="InParanoid" id="A0A6P8ZC23"/>
<dbReference type="Proteomes" id="UP000515158">
    <property type="component" value="Unplaced"/>
</dbReference>
<reference evidence="2" key="1">
    <citation type="submission" date="2025-08" db="UniProtKB">
        <authorList>
            <consortium name="RefSeq"/>
        </authorList>
    </citation>
    <scope>IDENTIFICATION</scope>
    <source>
        <tissue evidence="2">Total insect</tissue>
    </source>
</reference>
<dbReference type="GeneID" id="117647933"/>
<dbReference type="AlphaFoldDB" id="A0A6P8ZC23"/>